<dbReference type="PROSITE" id="PS50883">
    <property type="entry name" value="EAL"/>
    <property type="match status" value="1"/>
</dbReference>
<dbReference type="SUPFAM" id="SSF141868">
    <property type="entry name" value="EAL domain-like"/>
    <property type="match status" value="1"/>
</dbReference>
<dbReference type="OrthoDB" id="9813903at2"/>
<dbReference type="EMBL" id="FNFX01000002">
    <property type="protein sequence ID" value="SDK30405.1"/>
    <property type="molecule type" value="Genomic_DNA"/>
</dbReference>
<keyword evidence="4" id="KW-1185">Reference proteome</keyword>
<dbReference type="SMART" id="SM00052">
    <property type="entry name" value="EAL"/>
    <property type="match status" value="1"/>
</dbReference>
<dbReference type="SUPFAM" id="SSF55073">
    <property type="entry name" value="Nucleotide cyclase"/>
    <property type="match status" value="1"/>
</dbReference>
<feature type="domain" description="GGDEF" evidence="2">
    <location>
        <begin position="353"/>
        <end position="490"/>
    </location>
</feature>
<dbReference type="Pfam" id="PF00563">
    <property type="entry name" value="EAL"/>
    <property type="match status" value="1"/>
</dbReference>
<dbReference type="PANTHER" id="PTHR33121:SF79">
    <property type="entry name" value="CYCLIC DI-GMP PHOSPHODIESTERASE PDED-RELATED"/>
    <property type="match status" value="1"/>
</dbReference>
<dbReference type="STRING" id="492660.SAMN05192566_0797"/>
<dbReference type="PANTHER" id="PTHR33121">
    <property type="entry name" value="CYCLIC DI-GMP PHOSPHODIESTERASE PDEF"/>
    <property type="match status" value="1"/>
</dbReference>
<dbReference type="SMART" id="SM00267">
    <property type="entry name" value="GGDEF"/>
    <property type="match status" value="1"/>
</dbReference>
<dbReference type="FunFam" id="3.20.20.450:FF:000001">
    <property type="entry name" value="Cyclic di-GMP phosphodiesterase yahA"/>
    <property type="match status" value="1"/>
</dbReference>
<dbReference type="InterPro" id="IPR035919">
    <property type="entry name" value="EAL_sf"/>
</dbReference>
<dbReference type="InterPro" id="IPR029016">
    <property type="entry name" value="GAF-like_dom_sf"/>
</dbReference>
<organism evidence="3 4">
    <name type="scientific">Methylophilus rhizosphaerae</name>
    <dbReference type="NCBI Taxonomy" id="492660"/>
    <lineage>
        <taxon>Bacteria</taxon>
        <taxon>Pseudomonadati</taxon>
        <taxon>Pseudomonadota</taxon>
        <taxon>Betaproteobacteria</taxon>
        <taxon>Nitrosomonadales</taxon>
        <taxon>Methylophilaceae</taxon>
        <taxon>Methylophilus</taxon>
    </lineage>
</organism>
<dbReference type="Gene3D" id="3.30.70.270">
    <property type="match status" value="1"/>
</dbReference>
<dbReference type="Gene3D" id="3.20.20.450">
    <property type="entry name" value="EAL domain"/>
    <property type="match status" value="1"/>
</dbReference>
<dbReference type="AlphaFoldDB" id="A0A1G9AUZ0"/>
<dbReference type="CDD" id="cd01949">
    <property type="entry name" value="GGDEF"/>
    <property type="match status" value="1"/>
</dbReference>
<dbReference type="Proteomes" id="UP000198629">
    <property type="component" value="Unassembled WGS sequence"/>
</dbReference>
<dbReference type="Gene3D" id="3.30.450.40">
    <property type="match status" value="1"/>
</dbReference>
<dbReference type="InterPro" id="IPR029787">
    <property type="entry name" value="Nucleotide_cyclase"/>
</dbReference>
<dbReference type="InterPro" id="IPR003018">
    <property type="entry name" value="GAF"/>
</dbReference>
<proteinExistence type="predicted"/>
<dbReference type="InterPro" id="IPR001633">
    <property type="entry name" value="EAL_dom"/>
</dbReference>
<dbReference type="InterPro" id="IPR043128">
    <property type="entry name" value="Rev_trsase/Diguanyl_cyclase"/>
</dbReference>
<dbReference type="Pfam" id="PF13185">
    <property type="entry name" value="GAF_2"/>
    <property type="match status" value="1"/>
</dbReference>
<dbReference type="Pfam" id="PF00990">
    <property type="entry name" value="GGDEF"/>
    <property type="match status" value="1"/>
</dbReference>
<dbReference type="RefSeq" id="WP_091470508.1">
    <property type="nucleotide sequence ID" value="NZ_FNFX01000002.1"/>
</dbReference>
<evidence type="ECO:0000259" key="1">
    <source>
        <dbReference type="PROSITE" id="PS50883"/>
    </source>
</evidence>
<dbReference type="GO" id="GO:0071111">
    <property type="term" value="F:cyclic-guanylate-specific phosphodiesterase activity"/>
    <property type="evidence" value="ECO:0007669"/>
    <property type="project" value="InterPro"/>
</dbReference>
<dbReference type="NCBIfam" id="TIGR00254">
    <property type="entry name" value="GGDEF"/>
    <property type="match status" value="1"/>
</dbReference>
<reference evidence="4" key="1">
    <citation type="submission" date="2016-10" db="EMBL/GenBank/DDBJ databases">
        <authorList>
            <person name="Varghese N."/>
            <person name="Submissions S."/>
        </authorList>
    </citation>
    <scope>NUCLEOTIDE SEQUENCE [LARGE SCALE GENOMIC DNA]</scope>
    <source>
        <strain evidence="4">CBMB127</strain>
    </source>
</reference>
<evidence type="ECO:0000313" key="4">
    <source>
        <dbReference type="Proteomes" id="UP000198629"/>
    </source>
</evidence>
<dbReference type="InterPro" id="IPR050706">
    <property type="entry name" value="Cyclic-di-GMP_PDE-like"/>
</dbReference>
<accession>A0A1G9AUZ0</accession>
<dbReference type="SUPFAM" id="SSF55781">
    <property type="entry name" value="GAF domain-like"/>
    <property type="match status" value="1"/>
</dbReference>
<sequence length="754" mass="84455">MSKVNVRPIASVLADPVLATVFQQWQSAIESSGFYLAADIDSHGACDALLLFNQAEMPVGDPAGLAVQMVWDYLPPVVHGPLRGILFQSLPGVAQRTLRIALHDVQERWLECITHHFTNGAGESRILLLVRETTAAYQPVPALQQDKVRATAYEQFNFSMLELVLQEPDATRVLEKIARDIEAMHTDLYCAIVITQQLGKLVQTVIAPTLPQPLLETLCQLQLEAGNGSLATSITRKQRVIVDNVMTHPYWVNHRDAAQAAGIQAGWVEPMLTAAGDILGALAIYYRQPQTPDTYEQSMIAQAAKLVSIVVDRHLSRDTIQTLAYLEPVTGLPNRRRTYELLQQLHTQAVSGESLGMIYIDLDHFKWINEAHGHTLGNHLLQQVAERLQKVTTPHFLACMGGDEFLILLSELDGQGDAALQQVWSMQRKIQKIFERPFKVGSQKLSITASMGLCCFNELEIRDTDCVKAVDIAMHRAKQAGRNTACLYEPGMQTEIATQVMLEAELREAIEQAQLRLHYQVQVDHTGRPFGAEALLRWEHPERGFIPPAQFIPVAECSSLIVEMGQWVLDQACAQIAQWQRVRKTSDLSLSVNISARQFRQANFTAMVKACVQHHQINPNALRLELTESLLLENVDDAVSIMNELSQLGIQFSLDDFGTGYSSLQYLKKLPLYQLKIDRSFVNDIVTDSHDRTIVRTIIAMAQSMYLSVIAEGVETQEQMELLLNNGCRRYQGYLFGKPMAIKEFDAWLEQALA</sequence>
<protein>
    <submittedName>
        <fullName evidence="3">Diguanylate cyclase (GGDEF) domain-containing protein</fullName>
    </submittedName>
</protein>
<dbReference type="InterPro" id="IPR000160">
    <property type="entry name" value="GGDEF_dom"/>
</dbReference>
<evidence type="ECO:0000313" key="3">
    <source>
        <dbReference type="EMBL" id="SDK30405.1"/>
    </source>
</evidence>
<name>A0A1G9AUZ0_9PROT</name>
<dbReference type="PROSITE" id="PS50887">
    <property type="entry name" value="GGDEF"/>
    <property type="match status" value="1"/>
</dbReference>
<gene>
    <name evidence="3" type="ORF">SAMN05192566_0797</name>
</gene>
<feature type="domain" description="EAL" evidence="1">
    <location>
        <begin position="499"/>
        <end position="753"/>
    </location>
</feature>
<evidence type="ECO:0000259" key="2">
    <source>
        <dbReference type="PROSITE" id="PS50887"/>
    </source>
</evidence>
<dbReference type="CDD" id="cd01948">
    <property type="entry name" value="EAL"/>
    <property type="match status" value="1"/>
</dbReference>